<name>A0A2P2JE77_RHIMU</name>
<sequence>MRSPLSAFGFTQYKGKQIDPLIQVIIWSCIA</sequence>
<protein>
    <submittedName>
        <fullName evidence="1">Uncharacterized protein</fullName>
    </submittedName>
</protein>
<evidence type="ECO:0000313" key="1">
    <source>
        <dbReference type="EMBL" id="MBW91739.1"/>
    </source>
</evidence>
<accession>A0A2P2JE77</accession>
<dbReference type="EMBL" id="GGEC01011256">
    <property type="protein sequence ID" value="MBW91739.1"/>
    <property type="molecule type" value="Transcribed_RNA"/>
</dbReference>
<dbReference type="AlphaFoldDB" id="A0A2P2JE77"/>
<organism evidence="1">
    <name type="scientific">Rhizophora mucronata</name>
    <name type="common">Asiatic mangrove</name>
    <dbReference type="NCBI Taxonomy" id="61149"/>
    <lineage>
        <taxon>Eukaryota</taxon>
        <taxon>Viridiplantae</taxon>
        <taxon>Streptophyta</taxon>
        <taxon>Embryophyta</taxon>
        <taxon>Tracheophyta</taxon>
        <taxon>Spermatophyta</taxon>
        <taxon>Magnoliopsida</taxon>
        <taxon>eudicotyledons</taxon>
        <taxon>Gunneridae</taxon>
        <taxon>Pentapetalae</taxon>
        <taxon>rosids</taxon>
        <taxon>fabids</taxon>
        <taxon>Malpighiales</taxon>
        <taxon>Rhizophoraceae</taxon>
        <taxon>Rhizophora</taxon>
    </lineage>
</organism>
<proteinExistence type="predicted"/>
<reference evidence="1" key="1">
    <citation type="submission" date="2018-02" db="EMBL/GenBank/DDBJ databases">
        <title>Rhizophora mucronata_Transcriptome.</title>
        <authorList>
            <person name="Meera S.P."/>
            <person name="Sreeshan A."/>
            <person name="Augustine A."/>
        </authorList>
    </citation>
    <scope>NUCLEOTIDE SEQUENCE</scope>
    <source>
        <tissue evidence="1">Leaf</tissue>
    </source>
</reference>